<evidence type="ECO:0000313" key="2">
    <source>
        <dbReference type="EMBL" id="KAH3787085.1"/>
    </source>
</evidence>
<comment type="caution">
    <text evidence="2">The sequence shown here is derived from an EMBL/GenBank/DDBJ whole genome shotgun (WGS) entry which is preliminary data.</text>
</comment>
<evidence type="ECO:0000313" key="3">
    <source>
        <dbReference type="Proteomes" id="UP000828390"/>
    </source>
</evidence>
<dbReference type="Proteomes" id="UP000828390">
    <property type="component" value="Unassembled WGS sequence"/>
</dbReference>
<name>A0A9D4IUE0_DREPO</name>
<gene>
    <name evidence="2" type="ORF">DPMN_165204</name>
</gene>
<organism evidence="2 3">
    <name type="scientific">Dreissena polymorpha</name>
    <name type="common">Zebra mussel</name>
    <name type="synonym">Mytilus polymorpha</name>
    <dbReference type="NCBI Taxonomy" id="45954"/>
    <lineage>
        <taxon>Eukaryota</taxon>
        <taxon>Metazoa</taxon>
        <taxon>Spiralia</taxon>
        <taxon>Lophotrochozoa</taxon>
        <taxon>Mollusca</taxon>
        <taxon>Bivalvia</taxon>
        <taxon>Autobranchia</taxon>
        <taxon>Heteroconchia</taxon>
        <taxon>Euheterodonta</taxon>
        <taxon>Imparidentia</taxon>
        <taxon>Neoheterodontei</taxon>
        <taxon>Myida</taxon>
        <taxon>Dreissenoidea</taxon>
        <taxon>Dreissenidae</taxon>
        <taxon>Dreissena</taxon>
    </lineage>
</organism>
<dbReference type="EMBL" id="JAIWYP010000008">
    <property type="protein sequence ID" value="KAH3787085.1"/>
    <property type="molecule type" value="Genomic_DNA"/>
</dbReference>
<keyword evidence="3" id="KW-1185">Reference proteome</keyword>
<reference evidence="2" key="2">
    <citation type="submission" date="2020-11" db="EMBL/GenBank/DDBJ databases">
        <authorList>
            <person name="McCartney M.A."/>
            <person name="Auch B."/>
            <person name="Kono T."/>
            <person name="Mallez S."/>
            <person name="Becker A."/>
            <person name="Gohl D.M."/>
            <person name="Silverstein K.A.T."/>
            <person name="Koren S."/>
            <person name="Bechman K.B."/>
            <person name="Herman A."/>
            <person name="Abrahante J.E."/>
            <person name="Garbe J."/>
        </authorList>
    </citation>
    <scope>NUCLEOTIDE SEQUENCE</scope>
    <source>
        <strain evidence="2">Duluth1</strain>
        <tissue evidence="2">Whole animal</tissue>
    </source>
</reference>
<accession>A0A9D4IUE0</accession>
<sequence length="50" mass="5619">MRHNQRSAGHGFDPNCGSVHLSSPIDTGSSPRKRTRERFKYAVGYLCNRA</sequence>
<feature type="region of interest" description="Disordered" evidence="1">
    <location>
        <begin position="1"/>
        <end position="35"/>
    </location>
</feature>
<dbReference type="AlphaFoldDB" id="A0A9D4IUE0"/>
<reference evidence="2" key="1">
    <citation type="journal article" date="2019" name="bioRxiv">
        <title>The Genome of the Zebra Mussel, Dreissena polymorpha: A Resource for Invasive Species Research.</title>
        <authorList>
            <person name="McCartney M.A."/>
            <person name="Auch B."/>
            <person name="Kono T."/>
            <person name="Mallez S."/>
            <person name="Zhang Y."/>
            <person name="Obille A."/>
            <person name="Becker A."/>
            <person name="Abrahante J.E."/>
            <person name="Garbe J."/>
            <person name="Badalamenti J.P."/>
            <person name="Herman A."/>
            <person name="Mangelson H."/>
            <person name="Liachko I."/>
            <person name="Sullivan S."/>
            <person name="Sone E.D."/>
            <person name="Koren S."/>
            <person name="Silverstein K.A.T."/>
            <person name="Beckman K.B."/>
            <person name="Gohl D.M."/>
        </authorList>
    </citation>
    <scope>NUCLEOTIDE SEQUENCE</scope>
    <source>
        <strain evidence="2">Duluth1</strain>
        <tissue evidence="2">Whole animal</tissue>
    </source>
</reference>
<feature type="compositionally biased region" description="Polar residues" evidence="1">
    <location>
        <begin position="20"/>
        <end position="30"/>
    </location>
</feature>
<protein>
    <submittedName>
        <fullName evidence="2">Uncharacterized protein</fullName>
    </submittedName>
</protein>
<proteinExistence type="predicted"/>
<evidence type="ECO:0000256" key="1">
    <source>
        <dbReference type="SAM" id="MobiDB-lite"/>
    </source>
</evidence>